<keyword evidence="4" id="KW-1185">Reference proteome</keyword>
<keyword evidence="1" id="KW-0812">Transmembrane</keyword>
<feature type="transmembrane region" description="Helical" evidence="1">
    <location>
        <begin position="12"/>
        <end position="30"/>
    </location>
</feature>
<evidence type="ECO:0000313" key="3">
    <source>
        <dbReference type="EMBL" id="SHG22869.1"/>
    </source>
</evidence>
<dbReference type="Proteomes" id="UP000184076">
    <property type="component" value="Unassembled WGS sequence"/>
</dbReference>
<feature type="transmembrane region" description="Helical" evidence="1">
    <location>
        <begin position="73"/>
        <end position="93"/>
    </location>
</feature>
<name>A0A1M5I456_9BACT</name>
<proteinExistence type="predicted"/>
<dbReference type="InterPro" id="IPR021212">
    <property type="entry name" value="DUF2760"/>
</dbReference>
<reference evidence="4" key="1">
    <citation type="submission" date="2016-11" db="EMBL/GenBank/DDBJ databases">
        <authorList>
            <person name="Varghese N."/>
            <person name="Submissions S."/>
        </authorList>
    </citation>
    <scope>NUCLEOTIDE SEQUENCE [LARGE SCALE GENOMIC DNA]</scope>
    <source>
        <strain evidence="4">DSM 9756</strain>
    </source>
</reference>
<dbReference type="Pfam" id="PF10816">
    <property type="entry name" value="DUF2760"/>
    <property type="match status" value="1"/>
</dbReference>
<dbReference type="RefSeq" id="WP_143156542.1">
    <property type="nucleotide sequence ID" value="NZ_FQVB01000051.1"/>
</dbReference>
<accession>A0A1M5I456</accession>
<gene>
    <name evidence="3" type="ORF">SAMN02745206_03504</name>
</gene>
<feature type="domain" description="DUF2760" evidence="2">
    <location>
        <begin position="140"/>
        <end position="260"/>
    </location>
</feature>
<protein>
    <recommendedName>
        <fullName evidence="2">DUF2760 domain-containing protein</fullName>
    </recommendedName>
</protein>
<dbReference type="AlphaFoldDB" id="A0A1M5I456"/>
<dbReference type="EMBL" id="FQVB01000051">
    <property type="protein sequence ID" value="SHG22869.1"/>
    <property type="molecule type" value="Genomic_DNA"/>
</dbReference>
<evidence type="ECO:0000256" key="1">
    <source>
        <dbReference type="SAM" id="Phobius"/>
    </source>
</evidence>
<dbReference type="STRING" id="1121391.SAMN02745206_03504"/>
<keyword evidence="1" id="KW-1133">Transmembrane helix</keyword>
<sequence>MRLKSKMTWQTLMVGVLFQGVVLGAFYFLARDLLQGLESWVKPFLGAEGGALPQEAVKAFSNLETLITQSRKYLPAVVFGLGGLGVLITWLVTQGLGRSLIGRAEQAVPAPAAPAKPAREKPKAEADALPEDLDPKTVGAAQILSILQRQGRFIDFLREDLSLYEDAQIGAAVRTIHESCKAALAEYVQLEAVMDEEEGAQVTVPQGFDAAAIRLTGNVEGDPPFRGVLRHRGWRIRKIQLPRITAHLGKERIVAPAEVEVGAES</sequence>
<dbReference type="OrthoDB" id="21395at2"/>
<keyword evidence="1" id="KW-0472">Membrane</keyword>
<evidence type="ECO:0000313" key="4">
    <source>
        <dbReference type="Proteomes" id="UP000184076"/>
    </source>
</evidence>
<evidence type="ECO:0000259" key="2">
    <source>
        <dbReference type="Pfam" id="PF10816"/>
    </source>
</evidence>
<organism evidence="3 4">
    <name type="scientific">Desulfacinum infernum DSM 9756</name>
    <dbReference type="NCBI Taxonomy" id="1121391"/>
    <lineage>
        <taxon>Bacteria</taxon>
        <taxon>Pseudomonadati</taxon>
        <taxon>Thermodesulfobacteriota</taxon>
        <taxon>Syntrophobacteria</taxon>
        <taxon>Syntrophobacterales</taxon>
        <taxon>Syntrophobacteraceae</taxon>
        <taxon>Desulfacinum</taxon>
    </lineage>
</organism>